<dbReference type="GO" id="GO:0015276">
    <property type="term" value="F:ligand-gated monoatomic ion channel activity"/>
    <property type="evidence" value="ECO:0007669"/>
    <property type="project" value="InterPro"/>
</dbReference>
<dbReference type="InterPro" id="IPR001638">
    <property type="entry name" value="Solute-binding_3/MltF_N"/>
</dbReference>
<comment type="caution">
    <text evidence="8">The sequence shown here is derived from an EMBL/GenBank/DDBJ whole genome shotgun (WGS) entry which is preliminary data.</text>
</comment>
<sequence>MARHPKLRKLAFVPAFALTLTVAACGDNGSDTDEADDADAAAEEVDLVNPGKLTVCTNLPYEPFQFTEDGEVVGFDVDLMDLVAEELGVEQEIVDIEFDVIQSGTALNAGQCDVGAAAMTILPEREENLDFSDPYFDEILGLMVEQGSGVESLDDVREQDLSLGVQAGTTSLNHAEEEGFEPAEFPNSGAQLQALQAGTIDVALQDLPVVENTWLENPDVAEEYELAEVIDLEAQYGFGVQKDGNPELVSVINEVLAEAREDGTYAEIFEKWFGAPPTE</sequence>
<gene>
    <name evidence="8" type="ORF">H0B56_00115</name>
</gene>
<comment type="subcellular location">
    <subcellularLocation>
        <location evidence="1">Cell envelope</location>
    </subcellularLocation>
</comment>
<dbReference type="PANTHER" id="PTHR35936:SF19">
    <property type="entry name" value="AMINO-ACID-BINDING PROTEIN YXEM-RELATED"/>
    <property type="match status" value="1"/>
</dbReference>
<dbReference type="PROSITE" id="PS01039">
    <property type="entry name" value="SBP_BACTERIAL_3"/>
    <property type="match status" value="1"/>
</dbReference>
<evidence type="ECO:0000313" key="9">
    <source>
        <dbReference type="Proteomes" id="UP000582974"/>
    </source>
</evidence>
<dbReference type="PANTHER" id="PTHR35936">
    <property type="entry name" value="MEMBRANE-BOUND LYTIC MUREIN TRANSGLYCOSYLASE F"/>
    <property type="match status" value="1"/>
</dbReference>
<organism evidence="8 9">
    <name type="scientific">Haloechinothrix aidingensis</name>
    <dbReference type="NCBI Taxonomy" id="2752311"/>
    <lineage>
        <taxon>Bacteria</taxon>
        <taxon>Bacillati</taxon>
        <taxon>Actinomycetota</taxon>
        <taxon>Actinomycetes</taxon>
        <taxon>Pseudonocardiales</taxon>
        <taxon>Pseudonocardiaceae</taxon>
        <taxon>Haloechinothrix</taxon>
    </lineage>
</organism>
<dbReference type="GO" id="GO:0030313">
    <property type="term" value="C:cell envelope"/>
    <property type="evidence" value="ECO:0007669"/>
    <property type="project" value="UniProtKB-SubCell"/>
</dbReference>
<dbReference type="Pfam" id="PF00497">
    <property type="entry name" value="SBP_bac_3"/>
    <property type="match status" value="1"/>
</dbReference>
<dbReference type="PROSITE" id="PS51257">
    <property type="entry name" value="PROKAR_LIPOPROTEIN"/>
    <property type="match status" value="1"/>
</dbReference>
<dbReference type="CDD" id="cd13530">
    <property type="entry name" value="PBP2_peptides_like"/>
    <property type="match status" value="1"/>
</dbReference>
<dbReference type="InterPro" id="IPR018313">
    <property type="entry name" value="SBP_3_CS"/>
</dbReference>
<reference evidence="8 9" key="1">
    <citation type="submission" date="2020-07" db="EMBL/GenBank/DDBJ databases">
        <title>Genome of Haloechinothrix sp.</title>
        <authorList>
            <person name="Tang S.-K."/>
            <person name="Yang L."/>
            <person name="Zhu W.-Y."/>
        </authorList>
    </citation>
    <scope>NUCLEOTIDE SEQUENCE [LARGE SCALE GENOMIC DNA]</scope>
    <source>
        <strain evidence="8 9">YIM 98757</strain>
    </source>
</reference>
<dbReference type="AlphaFoldDB" id="A0A837ZV30"/>
<feature type="domain" description="Ionotropic glutamate receptor C-terminal" evidence="7">
    <location>
        <begin position="52"/>
        <end position="275"/>
    </location>
</feature>
<dbReference type="InterPro" id="IPR001320">
    <property type="entry name" value="Iontro_rcpt_C"/>
</dbReference>
<evidence type="ECO:0000256" key="3">
    <source>
        <dbReference type="ARBA" id="ARBA00022729"/>
    </source>
</evidence>
<protein>
    <submittedName>
        <fullName evidence="8">Amino acid ABC transporter substrate-binding protein</fullName>
    </submittedName>
</protein>
<accession>A0A837ZV30</accession>
<dbReference type="GO" id="GO:0016020">
    <property type="term" value="C:membrane"/>
    <property type="evidence" value="ECO:0007669"/>
    <property type="project" value="InterPro"/>
</dbReference>
<dbReference type="EMBL" id="JACCKD010000001">
    <property type="protein sequence ID" value="MBA0123944.1"/>
    <property type="molecule type" value="Genomic_DNA"/>
</dbReference>
<evidence type="ECO:0000256" key="2">
    <source>
        <dbReference type="ARBA" id="ARBA00010333"/>
    </source>
</evidence>
<dbReference type="SMART" id="SM00062">
    <property type="entry name" value="PBPb"/>
    <property type="match status" value="1"/>
</dbReference>
<name>A0A837ZV30_9PSEU</name>
<evidence type="ECO:0000313" key="8">
    <source>
        <dbReference type="EMBL" id="MBA0123944.1"/>
    </source>
</evidence>
<dbReference type="Proteomes" id="UP000582974">
    <property type="component" value="Unassembled WGS sequence"/>
</dbReference>
<evidence type="ECO:0000256" key="5">
    <source>
        <dbReference type="SAM" id="SignalP"/>
    </source>
</evidence>
<proteinExistence type="inferred from homology"/>
<feature type="domain" description="Solute-binding protein family 3/N-terminal" evidence="6">
    <location>
        <begin position="52"/>
        <end position="276"/>
    </location>
</feature>
<evidence type="ECO:0000259" key="7">
    <source>
        <dbReference type="SMART" id="SM00079"/>
    </source>
</evidence>
<keyword evidence="3 5" id="KW-0732">Signal</keyword>
<feature type="signal peptide" evidence="5">
    <location>
        <begin position="1"/>
        <end position="24"/>
    </location>
</feature>
<dbReference type="RefSeq" id="WP_180890871.1">
    <property type="nucleotide sequence ID" value="NZ_JACCKD010000001.1"/>
</dbReference>
<evidence type="ECO:0000256" key="4">
    <source>
        <dbReference type="RuleBase" id="RU003744"/>
    </source>
</evidence>
<dbReference type="Gene3D" id="3.40.190.10">
    <property type="entry name" value="Periplasmic binding protein-like II"/>
    <property type="match status" value="2"/>
</dbReference>
<dbReference type="SUPFAM" id="SSF53850">
    <property type="entry name" value="Periplasmic binding protein-like II"/>
    <property type="match status" value="1"/>
</dbReference>
<keyword evidence="9" id="KW-1185">Reference proteome</keyword>
<evidence type="ECO:0000256" key="1">
    <source>
        <dbReference type="ARBA" id="ARBA00004196"/>
    </source>
</evidence>
<feature type="chain" id="PRO_5039710039" evidence="5">
    <location>
        <begin position="25"/>
        <end position="279"/>
    </location>
</feature>
<evidence type="ECO:0000259" key="6">
    <source>
        <dbReference type="SMART" id="SM00062"/>
    </source>
</evidence>
<comment type="similarity">
    <text evidence="2 4">Belongs to the bacterial solute-binding protein 3 family.</text>
</comment>
<dbReference type="SMART" id="SM00079">
    <property type="entry name" value="PBPe"/>
    <property type="match status" value="1"/>
</dbReference>